<sequence>MTGRLLSHMLTIEVNNADYRNAPSTSVAFMGYVIATSRLVPELVLSSDMLNTHPGAADRKLPRPCQKKQFSTGVRYFSLPRLGNCAAVHDGHCHQPQAPGVSLKGHSFVGETHHVREQLGAKKEE</sequence>
<comment type="caution">
    <text evidence="1">The sequence shown here is derived from an EMBL/GenBank/DDBJ whole genome shotgun (WGS) entry which is preliminary data.</text>
</comment>
<proteinExistence type="predicted"/>
<reference evidence="1 2" key="1">
    <citation type="journal article" date="2016" name="Appl. Microbiol. Biotechnol.">
        <title>Characterization of T-DNA insertion mutants with decreased virulence in the entomopathogenic fungus Beauveria bassiana JEF-007.</title>
        <authorList>
            <person name="Kim S."/>
            <person name="Lee S.J."/>
            <person name="Nai Y.S."/>
            <person name="Yu J.S."/>
            <person name="Lee M.R."/>
            <person name="Yang Y.T."/>
            <person name="Kim J.S."/>
        </authorList>
    </citation>
    <scope>NUCLEOTIDE SEQUENCE [LARGE SCALE GENOMIC DNA]</scope>
    <source>
        <strain evidence="1 2">JEF-007</strain>
    </source>
</reference>
<dbReference type="AlphaFoldDB" id="A0A2N6NBE0"/>
<accession>A0A2N6NBE0</accession>
<dbReference type="EMBL" id="MRVG01000012">
    <property type="protein sequence ID" value="PMB64595.1"/>
    <property type="molecule type" value="Genomic_DNA"/>
</dbReference>
<organism evidence="1 2">
    <name type="scientific">Beauveria bassiana</name>
    <name type="common">White muscardine disease fungus</name>
    <name type="synonym">Tritirachium shiotae</name>
    <dbReference type="NCBI Taxonomy" id="176275"/>
    <lineage>
        <taxon>Eukaryota</taxon>
        <taxon>Fungi</taxon>
        <taxon>Dikarya</taxon>
        <taxon>Ascomycota</taxon>
        <taxon>Pezizomycotina</taxon>
        <taxon>Sordariomycetes</taxon>
        <taxon>Hypocreomycetidae</taxon>
        <taxon>Hypocreales</taxon>
        <taxon>Cordycipitaceae</taxon>
        <taxon>Beauveria</taxon>
    </lineage>
</organism>
<protein>
    <submittedName>
        <fullName evidence="1">Uncharacterized protein</fullName>
    </submittedName>
</protein>
<dbReference type="Proteomes" id="UP000235728">
    <property type="component" value="Unassembled WGS sequence"/>
</dbReference>
<gene>
    <name evidence="1" type="ORF">BM221_009435</name>
</gene>
<evidence type="ECO:0000313" key="1">
    <source>
        <dbReference type="EMBL" id="PMB64595.1"/>
    </source>
</evidence>
<evidence type="ECO:0000313" key="2">
    <source>
        <dbReference type="Proteomes" id="UP000235728"/>
    </source>
</evidence>
<name>A0A2N6NBE0_BEABA</name>